<dbReference type="GO" id="GO:0009307">
    <property type="term" value="P:DNA restriction-modification system"/>
    <property type="evidence" value="ECO:0007669"/>
    <property type="project" value="UniProtKB-KW"/>
</dbReference>
<dbReference type="Gene3D" id="3.90.120.10">
    <property type="entry name" value="DNA Methylase, subunit A, domain 2"/>
    <property type="match status" value="2"/>
</dbReference>
<dbReference type="GO" id="GO:0003677">
    <property type="term" value="F:DNA binding"/>
    <property type="evidence" value="ECO:0007669"/>
    <property type="project" value="TreeGrafter"/>
</dbReference>
<dbReference type="EMBL" id="JAANAS010000040">
    <property type="protein sequence ID" value="NGZ89693.1"/>
    <property type="molecule type" value="Genomic_DNA"/>
</dbReference>
<dbReference type="Gene3D" id="3.40.50.150">
    <property type="entry name" value="Vaccinia Virus protein VP39"/>
    <property type="match status" value="2"/>
</dbReference>
<evidence type="ECO:0000256" key="6">
    <source>
        <dbReference type="PROSITE-ProRule" id="PRU01016"/>
    </source>
</evidence>
<dbReference type="RefSeq" id="WP_166399957.1">
    <property type="nucleotide sequence ID" value="NZ_JAANAS010000040.1"/>
</dbReference>
<evidence type="ECO:0000256" key="7">
    <source>
        <dbReference type="RuleBase" id="RU000416"/>
    </source>
</evidence>
<dbReference type="Proteomes" id="UP000643701">
    <property type="component" value="Unassembled WGS sequence"/>
</dbReference>
<feature type="active site" evidence="6">
    <location>
        <position position="82"/>
    </location>
</feature>
<keyword evidence="10" id="KW-1185">Reference proteome</keyword>
<evidence type="ECO:0000256" key="4">
    <source>
        <dbReference type="ARBA" id="ARBA00022747"/>
    </source>
</evidence>
<name>A0A967ADP0_9FLAO</name>
<keyword evidence="2 6" id="KW-0808">Transferase</keyword>
<reference evidence="9" key="1">
    <citation type="submission" date="2020-03" db="EMBL/GenBank/DDBJ databases">
        <title>Psychroflexus Maritimus sp. nov., isolate from marine sediment.</title>
        <authorList>
            <person name="Zhong Y.-L."/>
        </authorList>
    </citation>
    <scope>NUCLEOTIDE SEQUENCE</scope>
    <source>
        <strain evidence="9">C1</strain>
    </source>
</reference>
<dbReference type="InterPro" id="IPR001525">
    <property type="entry name" value="C5_MeTfrase"/>
</dbReference>
<dbReference type="InterPro" id="IPR018117">
    <property type="entry name" value="C5_DNA_meth_AS"/>
</dbReference>
<evidence type="ECO:0000256" key="3">
    <source>
        <dbReference type="ARBA" id="ARBA00022691"/>
    </source>
</evidence>
<dbReference type="NCBIfam" id="TIGR00675">
    <property type="entry name" value="dcm"/>
    <property type="match status" value="2"/>
</dbReference>
<dbReference type="GO" id="GO:0044027">
    <property type="term" value="P:negative regulation of gene expression via chromosomal CpG island methylation"/>
    <property type="evidence" value="ECO:0007669"/>
    <property type="project" value="TreeGrafter"/>
</dbReference>
<dbReference type="EC" id="2.1.1.37" evidence="8"/>
<organism evidence="9 10">
    <name type="scientific">Psychroflexus maritimus</name>
    <dbReference type="NCBI Taxonomy" id="2714865"/>
    <lineage>
        <taxon>Bacteria</taxon>
        <taxon>Pseudomonadati</taxon>
        <taxon>Bacteroidota</taxon>
        <taxon>Flavobacteriia</taxon>
        <taxon>Flavobacteriales</taxon>
        <taxon>Flavobacteriaceae</taxon>
        <taxon>Psychroflexus</taxon>
    </lineage>
</organism>
<comment type="caution">
    <text evidence="9">The sequence shown here is derived from an EMBL/GenBank/DDBJ whole genome shotgun (WGS) entry which is preliminary data.</text>
</comment>
<proteinExistence type="inferred from homology"/>
<evidence type="ECO:0000256" key="2">
    <source>
        <dbReference type="ARBA" id="ARBA00022679"/>
    </source>
</evidence>
<gene>
    <name evidence="9" type="ORF">G7034_05450</name>
</gene>
<keyword evidence="1 6" id="KW-0489">Methyltransferase</keyword>
<comment type="similarity">
    <text evidence="6 7">Belongs to the class I-like SAM-binding methyltransferase superfamily. C5-methyltransferase family.</text>
</comment>
<dbReference type="PRINTS" id="PR00105">
    <property type="entry name" value="C5METTRFRASE"/>
</dbReference>
<dbReference type="Pfam" id="PF00145">
    <property type="entry name" value="DNA_methylase"/>
    <property type="match status" value="2"/>
</dbReference>
<dbReference type="GO" id="GO:0003886">
    <property type="term" value="F:DNA (cytosine-5-)-methyltransferase activity"/>
    <property type="evidence" value="ECO:0007669"/>
    <property type="project" value="UniProtKB-EC"/>
</dbReference>
<protein>
    <recommendedName>
        <fullName evidence="8">Cytosine-specific methyltransferase</fullName>
        <ecNumber evidence="8">2.1.1.37</ecNumber>
    </recommendedName>
</protein>
<keyword evidence="3 6" id="KW-0949">S-adenosyl-L-methionine</keyword>
<dbReference type="PROSITE" id="PS00094">
    <property type="entry name" value="C5_MTASE_1"/>
    <property type="match status" value="2"/>
</dbReference>
<dbReference type="InterPro" id="IPR050390">
    <property type="entry name" value="C5-Methyltransferase"/>
</dbReference>
<evidence type="ECO:0000256" key="5">
    <source>
        <dbReference type="ARBA" id="ARBA00047422"/>
    </source>
</evidence>
<evidence type="ECO:0000256" key="1">
    <source>
        <dbReference type="ARBA" id="ARBA00022603"/>
    </source>
</evidence>
<dbReference type="InterPro" id="IPR029063">
    <property type="entry name" value="SAM-dependent_MTases_sf"/>
</dbReference>
<dbReference type="GO" id="GO:0032259">
    <property type="term" value="P:methylation"/>
    <property type="evidence" value="ECO:0007669"/>
    <property type="project" value="UniProtKB-KW"/>
</dbReference>
<comment type="catalytic activity">
    <reaction evidence="5 8">
        <text>a 2'-deoxycytidine in DNA + S-adenosyl-L-methionine = a 5-methyl-2'-deoxycytidine in DNA + S-adenosyl-L-homocysteine + H(+)</text>
        <dbReference type="Rhea" id="RHEA:13681"/>
        <dbReference type="Rhea" id="RHEA-COMP:11369"/>
        <dbReference type="Rhea" id="RHEA-COMP:11370"/>
        <dbReference type="ChEBI" id="CHEBI:15378"/>
        <dbReference type="ChEBI" id="CHEBI:57856"/>
        <dbReference type="ChEBI" id="CHEBI:59789"/>
        <dbReference type="ChEBI" id="CHEBI:85452"/>
        <dbReference type="ChEBI" id="CHEBI:85454"/>
        <dbReference type="EC" id="2.1.1.37"/>
    </reaction>
</comment>
<dbReference type="PANTHER" id="PTHR10629">
    <property type="entry name" value="CYTOSINE-SPECIFIC METHYLTRANSFERASE"/>
    <property type="match status" value="1"/>
</dbReference>
<sequence length="732" mass="83023">MSEKLKVYGLFTGGGGLDIGFKEAGFEIIGASDIWKESENTMNLNYPDIPFICKDITTLTSHDILESTNGVKPDVIIGGPPCQGFSVMGDKNSADPRNVLFEAYARIVDDLEPKCFVFENVKGIKSMFKGRYLNMVANSFSKIGYDIYLKVLNSKDYGVPQKRERVIIVGTKVNRLFNYPPPSNDSIGILKAKKNVQEAIGDLVKKDEKFPNHLALTHGEIVLKRYKLIPEGGKLPPPEELPIEIRRKNFGNTYVRLHRKELAPTMVPGNNAFPVHPTLDRSLTPREAARIQTFPDTHIFTGARKEQCILVGNAVPPLMGAHIARELKKHILDKDYIGSEENLLLKRNSLIEKDVINKVESKLSFIDLFSGAGGIGIGYEQAGYQHVLSADFDPGVAKTFRHNHKNVPFIEGDLSDESIFESVKHVVGNKEIDVIVGGPPCQGFSMFGKRRFVKSQSHNPHDDIRNDLIFTYLKYVEEFNPKWFMMENVAGLVNLADGYFLENFIERVKELGYNNYDYKIINTADYGVPQKRKRFIFLANRTGNIIPWPKPKFYSDPEDWEKPYRNINQVITGLETDKSQTKYKNHIPMNHSPEVVERFSYIKEGHKINPDDLPEHLKYSRTGKLIKSFSKVLFRLDRNHPSHTLVPGHSAFPIHPWLDRQLTVREAARIQTFPDSIEFLGNHGQQCKQVGNAFPPMAAEVFANAIKKAIVNDWRKENLSGLVHYSLIEKTK</sequence>
<dbReference type="PANTHER" id="PTHR10629:SF52">
    <property type="entry name" value="DNA (CYTOSINE-5)-METHYLTRANSFERASE 1"/>
    <property type="match status" value="1"/>
</dbReference>
<dbReference type="PROSITE" id="PS51679">
    <property type="entry name" value="SAM_MT_C5"/>
    <property type="match status" value="2"/>
</dbReference>
<evidence type="ECO:0000313" key="9">
    <source>
        <dbReference type="EMBL" id="NGZ89693.1"/>
    </source>
</evidence>
<evidence type="ECO:0000313" key="10">
    <source>
        <dbReference type="Proteomes" id="UP000643701"/>
    </source>
</evidence>
<dbReference type="SUPFAM" id="SSF53335">
    <property type="entry name" value="S-adenosyl-L-methionine-dependent methyltransferases"/>
    <property type="match status" value="2"/>
</dbReference>
<evidence type="ECO:0000256" key="8">
    <source>
        <dbReference type="RuleBase" id="RU000417"/>
    </source>
</evidence>
<feature type="active site" evidence="6">
    <location>
        <position position="441"/>
    </location>
</feature>
<keyword evidence="4" id="KW-0680">Restriction system</keyword>
<dbReference type="AlphaFoldDB" id="A0A967ADP0"/>
<accession>A0A967ADP0</accession>